<evidence type="ECO:0000313" key="2">
    <source>
        <dbReference type="EMBL" id="MXP21497.1"/>
    </source>
</evidence>
<feature type="compositionally biased region" description="Basic and acidic residues" evidence="1">
    <location>
        <begin position="8"/>
        <end position="23"/>
    </location>
</feature>
<evidence type="ECO:0000256" key="1">
    <source>
        <dbReference type="SAM" id="MobiDB-lite"/>
    </source>
</evidence>
<gene>
    <name evidence="2" type="ORF">GIY30_09055</name>
</gene>
<name>A0A6L7GQ71_9ACTN</name>
<sequence length="236" mass="24990">MGLFSSDGKTRAQRKAEAKAMKTKAKLEAKLEAKSARKSHKALRKAEHKFRSKELKLERKNAKAAGKANAKAAKAQAKTAAVEAKAAADAKRFSPASVRRYLLVARLVSPIVVPIAYRAAVAARGQMTAFQAGRAGVAPDVLRQFSGHGATLSARISTTRSALEKVADADTSDDASAFVAAMVTRLDNLAIAVDAAEAMPASQRRTAHHSIETELEGIEADILARLGVHDSTHKGA</sequence>
<dbReference type="Proteomes" id="UP000475545">
    <property type="component" value="Unassembled WGS sequence"/>
</dbReference>
<dbReference type="EMBL" id="WMBR01000002">
    <property type="protein sequence ID" value="MXP21497.1"/>
    <property type="molecule type" value="Genomic_DNA"/>
</dbReference>
<dbReference type="AlphaFoldDB" id="A0A6L7GQ71"/>
<reference evidence="2 3" key="1">
    <citation type="submission" date="2019-11" db="EMBL/GenBank/DDBJ databases">
        <title>Gordonia sp. nov., a novel actinobacterium isolated from mangrove soil in Hainan.</title>
        <authorList>
            <person name="Huang X."/>
            <person name="Xie Y."/>
            <person name="Chu X."/>
            <person name="Xiao K."/>
        </authorList>
    </citation>
    <scope>NUCLEOTIDE SEQUENCE [LARGE SCALE GENOMIC DNA]</scope>
    <source>
        <strain evidence="2 3">HNM0687</strain>
    </source>
</reference>
<evidence type="ECO:0000313" key="3">
    <source>
        <dbReference type="Proteomes" id="UP000475545"/>
    </source>
</evidence>
<organism evidence="2 3">
    <name type="scientific">Gordonia mangrovi</name>
    <dbReference type="NCBI Taxonomy" id="2665643"/>
    <lineage>
        <taxon>Bacteria</taxon>
        <taxon>Bacillati</taxon>
        <taxon>Actinomycetota</taxon>
        <taxon>Actinomycetes</taxon>
        <taxon>Mycobacteriales</taxon>
        <taxon>Gordoniaceae</taxon>
        <taxon>Gordonia</taxon>
    </lineage>
</organism>
<feature type="region of interest" description="Disordered" evidence="1">
    <location>
        <begin position="1"/>
        <end position="23"/>
    </location>
</feature>
<protein>
    <submittedName>
        <fullName evidence="2">Uncharacterized protein</fullName>
    </submittedName>
</protein>
<dbReference type="InterPro" id="IPR045522">
    <property type="entry name" value="DUF6474"/>
</dbReference>
<dbReference type="Pfam" id="PF20079">
    <property type="entry name" value="DUF6474"/>
    <property type="match status" value="1"/>
</dbReference>
<accession>A0A6L7GQ71</accession>
<dbReference type="RefSeq" id="WP_160901686.1">
    <property type="nucleotide sequence ID" value="NZ_CP102850.1"/>
</dbReference>
<proteinExistence type="predicted"/>
<keyword evidence="3" id="KW-1185">Reference proteome</keyword>
<comment type="caution">
    <text evidence="2">The sequence shown here is derived from an EMBL/GenBank/DDBJ whole genome shotgun (WGS) entry which is preliminary data.</text>
</comment>